<dbReference type="Pfam" id="PF12770">
    <property type="entry name" value="CHAT"/>
    <property type="match status" value="2"/>
</dbReference>
<feature type="domain" description="CHAT" evidence="1">
    <location>
        <begin position="884"/>
        <end position="999"/>
    </location>
</feature>
<dbReference type="InterPro" id="IPR019734">
    <property type="entry name" value="TPR_rpt"/>
</dbReference>
<dbReference type="RefSeq" id="WP_289165112.1">
    <property type="nucleotide sequence ID" value="NZ_JASZZN010000015.1"/>
</dbReference>
<name>A0ABT7PMV5_9BACT</name>
<dbReference type="InterPro" id="IPR024983">
    <property type="entry name" value="CHAT_dom"/>
</dbReference>
<dbReference type="Gene3D" id="1.25.40.10">
    <property type="entry name" value="Tetratricopeptide repeat domain"/>
    <property type="match status" value="1"/>
</dbReference>
<protein>
    <submittedName>
        <fullName evidence="2">CHAT domain-containing protein</fullName>
    </submittedName>
</protein>
<keyword evidence="3" id="KW-1185">Reference proteome</keyword>
<organism evidence="2 3">
    <name type="scientific">Roseiconus lacunae</name>
    <dbReference type="NCBI Taxonomy" id="2605694"/>
    <lineage>
        <taxon>Bacteria</taxon>
        <taxon>Pseudomonadati</taxon>
        <taxon>Planctomycetota</taxon>
        <taxon>Planctomycetia</taxon>
        <taxon>Pirellulales</taxon>
        <taxon>Pirellulaceae</taxon>
        <taxon>Roseiconus</taxon>
    </lineage>
</organism>
<dbReference type="EMBL" id="JASZZN010000015">
    <property type="protein sequence ID" value="MDM4017614.1"/>
    <property type="molecule type" value="Genomic_DNA"/>
</dbReference>
<evidence type="ECO:0000313" key="3">
    <source>
        <dbReference type="Proteomes" id="UP001239462"/>
    </source>
</evidence>
<proteinExistence type="predicted"/>
<evidence type="ECO:0000313" key="2">
    <source>
        <dbReference type="EMBL" id="MDM4017614.1"/>
    </source>
</evidence>
<feature type="domain" description="CHAT" evidence="1">
    <location>
        <begin position="720"/>
        <end position="798"/>
    </location>
</feature>
<accession>A0ABT7PMV5</accession>
<reference evidence="2 3" key="1">
    <citation type="submission" date="2023-06" db="EMBL/GenBank/DDBJ databases">
        <title>Roseiconus lacunae JC819 isolated from Gulf of Mannar region, Tamil Nadu.</title>
        <authorList>
            <person name="Pk S."/>
            <person name="Ch S."/>
            <person name="Ch V.R."/>
        </authorList>
    </citation>
    <scope>NUCLEOTIDE SEQUENCE [LARGE SCALE GENOMIC DNA]</scope>
    <source>
        <strain evidence="2 3">JC819</strain>
    </source>
</reference>
<dbReference type="Proteomes" id="UP001239462">
    <property type="component" value="Unassembled WGS sequence"/>
</dbReference>
<evidence type="ECO:0000259" key="1">
    <source>
        <dbReference type="Pfam" id="PF12770"/>
    </source>
</evidence>
<comment type="caution">
    <text evidence="2">The sequence shown here is derived from an EMBL/GenBank/DDBJ whole genome shotgun (WGS) entry which is preliminary data.</text>
</comment>
<sequence length="1007" mass="108902">MKARKANQSQRASYPITRTTWGGALLAILFLICVPTTVVGQGAGLGPSLGLEPTGVSYPSPQYYMALEVYRSGDLEAALDAFDIAIGRTRRDINGHWIDAIPVYAMMGEAQYQLGDLEAAMQSLDMALKIAIRYRSQRWLARPVWTEVLQGQAVQTPKQYLWPEAKAVSIAPLARSVKYYSGEQLTEQSFQTPGPIEELNIKTIDMVEVMRGLALASYRRRIILGPLSENDPLATEVIESTKYPRGLQVPIARNLIGCMRAAERFGAMQDDRAIEDAAKVSGEMGRVHSLAPVVGLAAASAIAGTDKPEAAVPICLQVANQAAALGYFELVGEALQLAAGCANQQNAAVVQQASQVAAASLLRKSRFATLQILLAAADAAVTAGDVQTATARLGEAKTIAVRRDVAQPRLDAYGAYIAARIAARAGILTDGNATVRPWEEPVQQMINFATNSRLKRRNLISMPRLYQLQRVRLALGGNMDMQSLDLLLQLYSDAPTIDTWRRDPVNAIAGHIANPEALRLARLRTVASRESALDVLLRMEDLLTGRLDSQLALGGRVHQVRTLARMPDDLVEKDVVAFRNTAPKSIRDLRAATKAIADGNAGDPSLLNAKLEAAEADAWEIALDRYVTPRVVPRRLDQKKPIESLPADVAMLVFYQDNAVYHAVLCTKQKASYWSIKGGSRLGAEIAKVTRAIGASQARGSRLPEDESWRKDAVNLRDRLISTSAAPLLEDRLNGIKRLVVIPDGLLWYLPFEILPVDDSESPLLGDAIEIRYAASPALAIYPTAAPPVKGEVALAAGKIFAPREMETNEQMILSIAESAAAGVVRLPQDAAVPTSRSGLLGSHLIVADTTVPNPKAVLQTPLASFESAMPYGMLGDWLRTAAPTPSSVFLSGFRSHLETPQQVSGNELALTLMSLQYAGVQDVTISRWAVGGNSTATLLREYAQELGFMPPSEALARAKDVLRRTELAPSAEPTLSKGDLDRSTLTGGQPFFWTGYLHASPIKDGN</sequence>
<dbReference type="SMART" id="SM00028">
    <property type="entry name" value="TPR"/>
    <property type="match status" value="2"/>
</dbReference>
<gene>
    <name evidence="2" type="ORF">QTN89_19350</name>
</gene>
<dbReference type="SUPFAM" id="SSF48452">
    <property type="entry name" value="TPR-like"/>
    <property type="match status" value="1"/>
</dbReference>
<dbReference type="InterPro" id="IPR011990">
    <property type="entry name" value="TPR-like_helical_dom_sf"/>
</dbReference>